<gene>
    <name evidence="9" type="ORF">BGX16_2136</name>
</gene>
<dbReference type="Pfam" id="PF06271">
    <property type="entry name" value="RDD"/>
    <property type="match status" value="1"/>
</dbReference>
<feature type="domain" description="GYF" evidence="8">
    <location>
        <begin position="3"/>
        <end position="50"/>
    </location>
</feature>
<accession>A0A2M9A8S7</accession>
<protein>
    <submittedName>
        <fullName evidence="9">Putative RDD family membrane protein YckC</fullName>
    </submittedName>
</protein>
<proteinExistence type="predicted"/>
<comment type="subcellular location">
    <subcellularLocation>
        <location evidence="1">Cell membrane</location>
        <topology evidence="1">Multi-pass membrane protein</topology>
    </subcellularLocation>
</comment>
<evidence type="ECO:0000259" key="7">
    <source>
        <dbReference type="Pfam" id="PF06271"/>
    </source>
</evidence>
<evidence type="ECO:0000256" key="2">
    <source>
        <dbReference type="ARBA" id="ARBA00022475"/>
    </source>
</evidence>
<dbReference type="GO" id="GO:0005886">
    <property type="term" value="C:plasma membrane"/>
    <property type="evidence" value="ECO:0007669"/>
    <property type="project" value="UniProtKB-SubCell"/>
</dbReference>
<dbReference type="InterPro" id="IPR010432">
    <property type="entry name" value="RDD"/>
</dbReference>
<dbReference type="PANTHER" id="PTHR36115:SF9">
    <property type="entry name" value="LMO1584 PROTEIN"/>
    <property type="match status" value="1"/>
</dbReference>
<reference evidence="9 10" key="1">
    <citation type="submission" date="2017-11" db="EMBL/GenBank/DDBJ databases">
        <title>Animal gut microbial communities from fecal samples from Wisconsin, USA.</title>
        <authorList>
            <person name="Neumann A."/>
        </authorList>
    </citation>
    <scope>NUCLEOTIDE SEQUENCE [LARGE SCALE GENOMIC DNA]</scope>
    <source>
        <strain evidence="9 10">UWS3</strain>
    </source>
</reference>
<evidence type="ECO:0000313" key="9">
    <source>
        <dbReference type="EMBL" id="PJJ42120.1"/>
    </source>
</evidence>
<feature type="transmembrane region" description="Helical" evidence="6">
    <location>
        <begin position="211"/>
        <end position="233"/>
    </location>
</feature>
<feature type="domain" description="RDD" evidence="7">
    <location>
        <begin position="91"/>
        <end position="245"/>
    </location>
</feature>
<evidence type="ECO:0000256" key="1">
    <source>
        <dbReference type="ARBA" id="ARBA00004651"/>
    </source>
</evidence>
<keyword evidence="5 6" id="KW-0472">Membrane</keyword>
<evidence type="ECO:0000256" key="6">
    <source>
        <dbReference type="SAM" id="Phobius"/>
    </source>
</evidence>
<feature type="transmembrane region" description="Helical" evidence="6">
    <location>
        <begin position="163"/>
        <end position="190"/>
    </location>
</feature>
<evidence type="ECO:0000259" key="8">
    <source>
        <dbReference type="Pfam" id="PF14237"/>
    </source>
</evidence>
<dbReference type="EMBL" id="PGEX01000001">
    <property type="protein sequence ID" value="PJJ42120.1"/>
    <property type="molecule type" value="Genomic_DNA"/>
</dbReference>
<keyword evidence="10" id="KW-1185">Reference proteome</keyword>
<dbReference type="InterPro" id="IPR025640">
    <property type="entry name" value="GYF_2"/>
</dbReference>
<keyword evidence="4 6" id="KW-1133">Transmembrane helix</keyword>
<name>A0A2M9A8S7_9BACT</name>
<dbReference type="OrthoDB" id="9774993at2"/>
<keyword evidence="3 6" id="KW-0812">Transmembrane</keyword>
<evidence type="ECO:0000313" key="10">
    <source>
        <dbReference type="Proteomes" id="UP000231134"/>
    </source>
</evidence>
<dbReference type="InterPro" id="IPR051791">
    <property type="entry name" value="Pra-immunoreactive"/>
</dbReference>
<comment type="caution">
    <text evidence="9">The sequence shown here is derived from an EMBL/GenBank/DDBJ whole genome shotgun (WGS) entry which is preliminary data.</text>
</comment>
<evidence type="ECO:0000256" key="3">
    <source>
        <dbReference type="ARBA" id="ARBA00022692"/>
    </source>
</evidence>
<feature type="transmembrane region" description="Helical" evidence="6">
    <location>
        <begin position="89"/>
        <end position="111"/>
    </location>
</feature>
<organism evidence="9 10">
    <name type="scientific">Hallerella succinigenes</name>
    <dbReference type="NCBI Taxonomy" id="1896222"/>
    <lineage>
        <taxon>Bacteria</taxon>
        <taxon>Pseudomonadati</taxon>
        <taxon>Fibrobacterota</taxon>
        <taxon>Fibrobacteria</taxon>
        <taxon>Fibrobacterales</taxon>
        <taxon>Fibrobacteraceae</taxon>
        <taxon>Hallerella</taxon>
    </lineage>
</organism>
<evidence type="ECO:0000256" key="5">
    <source>
        <dbReference type="ARBA" id="ARBA00023136"/>
    </source>
</evidence>
<dbReference type="AlphaFoldDB" id="A0A2M9A8S7"/>
<dbReference type="Pfam" id="PF14237">
    <property type="entry name" value="GYF_2"/>
    <property type="match status" value="1"/>
</dbReference>
<dbReference type="Proteomes" id="UP000231134">
    <property type="component" value="Unassembled WGS sequence"/>
</dbReference>
<sequence>MNWFYIDESILEGDRRQGPVSFEDLQMLHSKQQIHENSLVWHKGLDNWITWKEALDAEVASHSEEDERMLRETVEAILKERIEEFQKKTFAGFFVRAGAIIIDWFIIAMLWKLGVHILDWTNLIDFNTVVEASNAFIDKYSADPMAANLSNEFMSIPGMTDLLGIWFIIQTLYFVGFNGFLSATPGKFLLHLKIERADGSKLKLSGAIVRYIFSLLTQATLVFYGIGYVIAVIDPKKRALHDFFARTQVIHIRKKNADSDENKDLNKD</sequence>
<dbReference type="RefSeq" id="WP_100426010.1">
    <property type="nucleotide sequence ID" value="NZ_PGEX01000001.1"/>
</dbReference>
<evidence type="ECO:0000256" key="4">
    <source>
        <dbReference type="ARBA" id="ARBA00022989"/>
    </source>
</evidence>
<keyword evidence="2" id="KW-1003">Cell membrane</keyword>
<dbReference type="PANTHER" id="PTHR36115">
    <property type="entry name" value="PROLINE-RICH ANTIGEN HOMOLOG-RELATED"/>
    <property type="match status" value="1"/>
</dbReference>